<evidence type="ECO:0000256" key="2">
    <source>
        <dbReference type="PROSITE-ProRule" id="PRU01091"/>
    </source>
</evidence>
<dbReference type="EMBL" id="VICF01000018">
    <property type="protein sequence ID" value="TQC63868.1"/>
    <property type="molecule type" value="Genomic_DNA"/>
</dbReference>
<evidence type="ECO:0000313" key="5">
    <source>
        <dbReference type="EMBL" id="TQC63868.1"/>
    </source>
</evidence>
<dbReference type="InterPro" id="IPR036388">
    <property type="entry name" value="WH-like_DNA-bd_sf"/>
</dbReference>
<protein>
    <submittedName>
        <fullName evidence="5">Transcriptional regulator</fullName>
    </submittedName>
</protein>
<sequence length="278" mass="31964">MSRKIIINSVVDFEPEKKRISGKKGTSSLSASAALCFELLIDNVGDLVTHDQFYDYAWRRFGMEPTSTSLYQNISALRKSLIKAGLQQDIIRTMPRRGFLLSPLTQINRTEPERIVVDDVNAKEMTMEDKKEKDDFINFNVVAEMEPSKTVLPLKSESHVVICRNSKVGWMLACLSGMVIGGITYYIDLNMHVPPVFSEKPVYYKGCVIYSNDKSDFEGDEMFRVVDDLNLKCENNRYAYLTSYRFSDRVSLVICRNPLNDKIPSECYSLYYIEDMRK</sequence>
<keyword evidence="3" id="KW-1133">Transmembrane helix</keyword>
<evidence type="ECO:0000256" key="1">
    <source>
        <dbReference type="ARBA" id="ARBA00023125"/>
    </source>
</evidence>
<accession>A0ABY2ZUK6</accession>
<keyword evidence="6" id="KW-1185">Reference proteome</keyword>
<evidence type="ECO:0000256" key="3">
    <source>
        <dbReference type="SAM" id="Phobius"/>
    </source>
</evidence>
<name>A0ABY2ZUK6_9GAMM</name>
<keyword evidence="1 2" id="KW-0238">DNA-binding</keyword>
<organism evidence="5 6">
    <name type="scientific">Pantoea dispersa</name>
    <dbReference type="NCBI Taxonomy" id="59814"/>
    <lineage>
        <taxon>Bacteria</taxon>
        <taxon>Pseudomonadati</taxon>
        <taxon>Pseudomonadota</taxon>
        <taxon>Gammaproteobacteria</taxon>
        <taxon>Enterobacterales</taxon>
        <taxon>Erwiniaceae</taxon>
        <taxon>Pantoea</taxon>
    </lineage>
</organism>
<dbReference type="Pfam" id="PF00486">
    <property type="entry name" value="Trans_reg_C"/>
    <property type="match status" value="1"/>
</dbReference>
<comment type="caution">
    <text evidence="5">The sequence shown here is derived from an EMBL/GenBank/DDBJ whole genome shotgun (WGS) entry which is preliminary data.</text>
</comment>
<feature type="domain" description="OmpR/PhoB-type" evidence="4">
    <location>
        <begin position="2"/>
        <end position="103"/>
    </location>
</feature>
<reference evidence="5 6" key="1">
    <citation type="submission" date="2019-06" db="EMBL/GenBank/DDBJ databases">
        <title>Pantoea dispersa Assembly.</title>
        <authorList>
            <person name="Wang J."/>
        </authorList>
    </citation>
    <scope>NUCLEOTIDE SEQUENCE [LARGE SCALE GENOMIC DNA]</scope>
    <source>
        <strain evidence="6">bio</strain>
    </source>
</reference>
<evidence type="ECO:0000313" key="6">
    <source>
        <dbReference type="Proteomes" id="UP000319715"/>
    </source>
</evidence>
<dbReference type="RefSeq" id="WP_141497183.1">
    <property type="nucleotide sequence ID" value="NZ_VICF01000018.1"/>
</dbReference>
<keyword evidence="3" id="KW-0472">Membrane</keyword>
<dbReference type="Gene3D" id="1.10.10.10">
    <property type="entry name" value="Winged helix-like DNA-binding domain superfamily/Winged helix DNA-binding domain"/>
    <property type="match status" value="1"/>
</dbReference>
<dbReference type="SMART" id="SM00862">
    <property type="entry name" value="Trans_reg_C"/>
    <property type="match status" value="1"/>
</dbReference>
<dbReference type="InterPro" id="IPR001867">
    <property type="entry name" value="OmpR/PhoB-type_DNA-bd"/>
</dbReference>
<dbReference type="PROSITE" id="PS51755">
    <property type="entry name" value="OMPR_PHOB"/>
    <property type="match status" value="1"/>
</dbReference>
<proteinExistence type="predicted"/>
<evidence type="ECO:0000259" key="4">
    <source>
        <dbReference type="PROSITE" id="PS51755"/>
    </source>
</evidence>
<dbReference type="SUPFAM" id="SSF46894">
    <property type="entry name" value="C-terminal effector domain of the bipartite response regulators"/>
    <property type="match status" value="1"/>
</dbReference>
<feature type="DNA-binding region" description="OmpR/PhoB-type" evidence="2">
    <location>
        <begin position="2"/>
        <end position="103"/>
    </location>
</feature>
<feature type="transmembrane region" description="Helical" evidence="3">
    <location>
        <begin position="168"/>
        <end position="187"/>
    </location>
</feature>
<dbReference type="InterPro" id="IPR016032">
    <property type="entry name" value="Sig_transdc_resp-reg_C-effctor"/>
</dbReference>
<dbReference type="Proteomes" id="UP000319715">
    <property type="component" value="Unassembled WGS sequence"/>
</dbReference>
<keyword evidence="3" id="KW-0812">Transmembrane</keyword>
<gene>
    <name evidence="5" type="ORF">FK492_23450</name>
</gene>